<feature type="domain" description="Solute-binding protein family 5" evidence="5">
    <location>
        <begin position="6"/>
        <end position="116"/>
    </location>
</feature>
<evidence type="ECO:0000313" key="6">
    <source>
        <dbReference type="EMBL" id="GAJ03168.1"/>
    </source>
</evidence>
<feature type="non-terminal residue" evidence="6">
    <location>
        <position position="1"/>
    </location>
</feature>
<dbReference type="AlphaFoldDB" id="X1TCX7"/>
<comment type="subcellular location">
    <subcellularLocation>
        <location evidence="1">Cell envelope</location>
    </subcellularLocation>
</comment>
<accession>X1TCX7</accession>
<dbReference type="PANTHER" id="PTHR30290:SF10">
    <property type="entry name" value="PERIPLASMIC OLIGOPEPTIDE-BINDING PROTEIN-RELATED"/>
    <property type="match status" value="1"/>
</dbReference>
<protein>
    <recommendedName>
        <fullName evidence="5">Solute-binding protein family 5 domain-containing protein</fullName>
    </recommendedName>
</protein>
<dbReference type="EMBL" id="BARW01032734">
    <property type="protein sequence ID" value="GAJ03168.1"/>
    <property type="molecule type" value="Genomic_DNA"/>
</dbReference>
<proteinExistence type="inferred from homology"/>
<evidence type="ECO:0000256" key="4">
    <source>
        <dbReference type="ARBA" id="ARBA00022729"/>
    </source>
</evidence>
<dbReference type="GO" id="GO:0015833">
    <property type="term" value="P:peptide transport"/>
    <property type="evidence" value="ECO:0007669"/>
    <property type="project" value="TreeGrafter"/>
</dbReference>
<evidence type="ECO:0000256" key="1">
    <source>
        <dbReference type="ARBA" id="ARBA00004196"/>
    </source>
</evidence>
<dbReference type="SUPFAM" id="SSF53850">
    <property type="entry name" value="Periplasmic binding protein-like II"/>
    <property type="match status" value="1"/>
</dbReference>
<gene>
    <name evidence="6" type="ORF">S12H4_51739</name>
</gene>
<dbReference type="PANTHER" id="PTHR30290">
    <property type="entry name" value="PERIPLASMIC BINDING COMPONENT OF ABC TRANSPORTER"/>
    <property type="match status" value="1"/>
</dbReference>
<sequence length="205" mass="23083">GIMELHTFIPKGMFAHYEGQAYPYDPEKAKKLLTQAGYPKGIQITLTVPKFLATAGTVVMSNLDAVGIKTDLQLIAYSTLLGKYRKQGLEVVMARWGADYGDPDAQAKPFAHCRTTGPDAKVKQLAWRNGYANPEFTDMVEKAALIEDRGERERVYIDLQKKWQQDGVFAILYQYSGNVGQKDKIKNFHLSALTETRLEYVTIED</sequence>
<reference evidence="6" key="1">
    <citation type="journal article" date="2014" name="Front. Microbiol.">
        <title>High frequency of phylogenetically diverse reductive dehalogenase-homologous genes in deep subseafloor sedimentary metagenomes.</title>
        <authorList>
            <person name="Kawai M."/>
            <person name="Futagami T."/>
            <person name="Toyoda A."/>
            <person name="Takaki Y."/>
            <person name="Nishi S."/>
            <person name="Hori S."/>
            <person name="Arai W."/>
            <person name="Tsubouchi T."/>
            <person name="Morono Y."/>
            <person name="Uchiyama I."/>
            <person name="Ito T."/>
            <person name="Fujiyama A."/>
            <person name="Inagaki F."/>
            <person name="Takami H."/>
        </authorList>
    </citation>
    <scope>NUCLEOTIDE SEQUENCE</scope>
    <source>
        <strain evidence="6">Expedition CK06-06</strain>
    </source>
</reference>
<dbReference type="InterPro" id="IPR039424">
    <property type="entry name" value="SBP_5"/>
</dbReference>
<comment type="caution">
    <text evidence="6">The sequence shown here is derived from an EMBL/GenBank/DDBJ whole genome shotgun (WGS) entry which is preliminary data.</text>
</comment>
<dbReference type="InterPro" id="IPR000914">
    <property type="entry name" value="SBP_5_dom"/>
</dbReference>
<name>X1TCX7_9ZZZZ</name>
<dbReference type="GO" id="GO:1904680">
    <property type="term" value="F:peptide transmembrane transporter activity"/>
    <property type="evidence" value="ECO:0007669"/>
    <property type="project" value="TreeGrafter"/>
</dbReference>
<dbReference type="Gene3D" id="3.40.190.10">
    <property type="entry name" value="Periplasmic binding protein-like II"/>
    <property type="match status" value="1"/>
</dbReference>
<evidence type="ECO:0000259" key="5">
    <source>
        <dbReference type="Pfam" id="PF00496"/>
    </source>
</evidence>
<keyword evidence="4" id="KW-0732">Signal</keyword>
<evidence type="ECO:0000256" key="3">
    <source>
        <dbReference type="ARBA" id="ARBA00022448"/>
    </source>
</evidence>
<dbReference type="GO" id="GO:0030313">
    <property type="term" value="C:cell envelope"/>
    <property type="evidence" value="ECO:0007669"/>
    <property type="project" value="UniProtKB-SubCell"/>
</dbReference>
<keyword evidence="3" id="KW-0813">Transport</keyword>
<dbReference type="Pfam" id="PF00496">
    <property type="entry name" value="SBP_bac_5"/>
    <property type="match status" value="1"/>
</dbReference>
<comment type="similarity">
    <text evidence="2">Belongs to the bacterial solute-binding protein 5 family.</text>
</comment>
<dbReference type="Gene3D" id="3.10.105.10">
    <property type="entry name" value="Dipeptide-binding Protein, Domain 3"/>
    <property type="match status" value="1"/>
</dbReference>
<evidence type="ECO:0000256" key="2">
    <source>
        <dbReference type="ARBA" id="ARBA00005695"/>
    </source>
</evidence>
<organism evidence="6">
    <name type="scientific">marine sediment metagenome</name>
    <dbReference type="NCBI Taxonomy" id="412755"/>
    <lineage>
        <taxon>unclassified sequences</taxon>
        <taxon>metagenomes</taxon>
        <taxon>ecological metagenomes</taxon>
    </lineage>
</organism>